<dbReference type="SUPFAM" id="SSF49265">
    <property type="entry name" value="Fibronectin type III"/>
    <property type="match status" value="1"/>
</dbReference>
<dbReference type="AlphaFoldDB" id="A0AAW0XCN3"/>
<dbReference type="SUPFAM" id="SSF48726">
    <property type="entry name" value="Immunoglobulin"/>
    <property type="match status" value="1"/>
</dbReference>
<evidence type="ECO:0000256" key="3">
    <source>
        <dbReference type="SAM" id="MobiDB-lite"/>
    </source>
</evidence>
<dbReference type="PROSITE" id="PS50853">
    <property type="entry name" value="FN3"/>
    <property type="match status" value="1"/>
</dbReference>
<keyword evidence="4" id="KW-1133">Transmembrane helix</keyword>
<evidence type="ECO:0008006" key="9">
    <source>
        <dbReference type="Google" id="ProtNLM"/>
    </source>
</evidence>
<dbReference type="InterPro" id="IPR013098">
    <property type="entry name" value="Ig_I-set"/>
</dbReference>
<feature type="transmembrane region" description="Helical" evidence="4">
    <location>
        <begin position="216"/>
        <end position="240"/>
    </location>
</feature>
<evidence type="ECO:0000259" key="6">
    <source>
        <dbReference type="PROSITE" id="PS50853"/>
    </source>
</evidence>
<feature type="domain" description="Ig-like" evidence="5">
    <location>
        <begin position="1"/>
        <end position="92"/>
    </location>
</feature>
<proteinExistence type="predicted"/>
<comment type="caution">
    <text evidence="7">The sequence shown here is derived from an EMBL/GenBank/DDBJ whole genome shotgun (WGS) entry which is preliminary data.</text>
</comment>
<keyword evidence="2" id="KW-0393">Immunoglobulin domain</keyword>
<dbReference type="InterPro" id="IPR036116">
    <property type="entry name" value="FN3_sf"/>
</dbReference>
<dbReference type="Proteomes" id="UP001445076">
    <property type="component" value="Unassembled WGS sequence"/>
</dbReference>
<dbReference type="InterPro" id="IPR003598">
    <property type="entry name" value="Ig_sub2"/>
</dbReference>
<dbReference type="CDD" id="cd00063">
    <property type="entry name" value="FN3"/>
    <property type="match status" value="1"/>
</dbReference>
<evidence type="ECO:0000256" key="4">
    <source>
        <dbReference type="SAM" id="Phobius"/>
    </source>
</evidence>
<evidence type="ECO:0000259" key="5">
    <source>
        <dbReference type="PROSITE" id="PS50835"/>
    </source>
</evidence>
<feature type="domain" description="Fibronectin type-III" evidence="6">
    <location>
        <begin position="99"/>
        <end position="192"/>
    </location>
</feature>
<keyword evidence="8" id="KW-1185">Reference proteome</keyword>
<feature type="region of interest" description="Disordered" evidence="3">
    <location>
        <begin position="262"/>
        <end position="281"/>
    </location>
</feature>
<evidence type="ECO:0000313" key="7">
    <source>
        <dbReference type="EMBL" id="KAK8742258.1"/>
    </source>
</evidence>
<reference evidence="7 8" key="1">
    <citation type="journal article" date="2024" name="BMC Genomics">
        <title>Genome assembly of redclaw crayfish (Cherax quadricarinatus) provides insights into its immune adaptation and hypoxia tolerance.</title>
        <authorList>
            <person name="Liu Z."/>
            <person name="Zheng J."/>
            <person name="Li H."/>
            <person name="Fang K."/>
            <person name="Wang S."/>
            <person name="He J."/>
            <person name="Zhou D."/>
            <person name="Weng S."/>
            <person name="Chi M."/>
            <person name="Gu Z."/>
            <person name="He J."/>
            <person name="Li F."/>
            <person name="Wang M."/>
        </authorList>
    </citation>
    <scope>NUCLEOTIDE SEQUENCE [LARGE SCALE GENOMIC DNA]</scope>
    <source>
        <strain evidence="7">ZL_2023a</strain>
    </source>
</reference>
<accession>A0AAW0XCN3</accession>
<evidence type="ECO:0000256" key="2">
    <source>
        <dbReference type="ARBA" id="ARBA00023319"/>
    </source>
</evidence>
<gene>
    <name evidence="7" type="ORF">OTU49_001759</name>
</gene>
<protein>
    <recommendedName>
        <fullName evidence="9">Nephrin</fullName>
    </recommendedName>
</protein>
<dbReference type="InterPro" id="IPR036179">
    <property type="entry name" value="Ig-like_dom_sf"/>
</dbReference>
<dbReference type="InterPro" id="IPR003961">
    <property type="entry name" value="FN3_dom"/>
</dbReference>
<dbReference type="PROSITE" id="PS50835">
    <property type="entry name" value="IG_LIKE"/>
    <property type="match status" value="1"/>
</dbReference>
<dbReference type="EMBL" id="JARKIK010000028">
    <property type="protein sequence ID" value="KAK8742258.1"/>
    <property type="molecule type" value="Genomic_DNA"/>
</dbReference>
<evidence type="ECO:0000256" key="1">
    <source>
        <dbReference type="ARBA" id="ARBA00022737"/>
    </source>
</evidence>
<keyword evidence="1" id="KW-0677">Repeat</keyword>
<dbReference type="InterPro" id="IPR007110">
    <property type="entry name" value="Ig-like_dom"/>
</dbReference>
<sequence>VVGGSWAVMGGSGRLECSVRAAPQPTFHWATQDGREIQTGTKYTLEDAQLSDGVVEWRSVMEVHGVTPRDYTHYTCTASNTLGKHSSRLVLTPPVPPATPLHLTVGNVSSDEVWLAWTPNLSKSQPSGYIVRYWRSADTDYQYLNVTGGEVTAVVTEELTPGTRYSFSLQAYNLQGHSRHTSPPLTVTTHGIAESASSSSSSSSSEGGTRSRVPRLILLIMTLAGTALLALNMAIIACFVRRRAAHTARGVSASSSKTTTLEIFSPATTPGGTTQGDDLPL</sequence>
<keyword evidence="4" id="KW-0812">Transmembrane</keyword>
<organism evidence="7 8">
    <name type="scientific">Cherax quadricarinatus</name>
    <name type="common">Australian red claw crayfish</name>
    <dbReference type="NCBI Taxonomy" id="27406"/>
    <lineage>
        <taxon>Eukaryota</taxon>
        <taxon>Metazoa</taxon>
        <taxon>Ecdysozoa</taxon>
        <taxon>Arthropoda</taxon>
        <taxon>Crustacea</taxon>
        <taxon>Multicrustacea</taxon>
        <taxon>Malacostraca</taxon>
        <taxon>Eumalacostraca</taxon>
        <taxon>Eucarida</taxon>
        <taxon>Decapoda</taxon>
        <taxon>Pleocyemata</taxon>
        <taxon>Astacidea</taxon>
        <taxon>Parastacoidea</taxon>
        <taxon>Parastacidae</taxon>
        <taxon>Cherax</taxon>
    </lineage>
</organism>
<dbReference type="SMART" id="SM00408">
    <property type="entry name" value="IGc2"/>
    <property type="match status" value="1"/>
</dbReference>
<dbReference type="InterPro" id="IPR003599">
    <property type="entry name" value="Ig_sub"/>
</dbReference>
<keyword evidence="4" id="KW-0472">Membrane</keyword>
<dbReference type="Pfam" id="PF07679">
    <property type="entry name" value="I-set"/>
    <property type="match status" value="1"/>
</dbReference>
<dbReference type="Gene3D" id="2.60.40.10">
    <property type="entry name" value="Immunoglobulins"/>
    <property type="match status" value="2"/>
</dbReference>
<feature type="non-terminal residue" evidence="7">
    <location>
        <position position="281"/>
    </location>
</feature>
<dbReference type="Pfam" id="PF00041">
    <property type="entry name" value="fn3"/>
    <property type="match status" value="1"/>
</dbReference>
<feature type="non-terminal residue" evidence="7">
    <location>
        <position position="1"/>
    </location>
</feature>
<evidence type="ECO:0000313" key="8">
    <source>
        <dbReference type="Proteomes" id="UP001445076"/>
    </source>
</evidence>
<name>A0AAW0XCN3_CHEQU</name>
<dbReference type="SMART" id="SM00409">
    <property type="entry name" value="IG"/>
    <property type="match status" value="1"/>
</dbReference>
<dbReference type="GO" id="GO:0030154">
    <property type="term" value="P:cell differentiation"/>
    <property type="evidence" value="ECO:0007669"/>
    <property type="project" value="UniProtKB-ARBA"/>
</dbReference>
<dbReference type="PANTHER" id="PTHR14340:SF9">
    <property type="entry name" value="FIBRONECTIN TYPE-III DOMAIN-CONTAINING PROTEIN"/>
    <property type="match status" value="1"/>
</dbReference>
<dbReference type="GO" id="GO:0009653">
    <property type="term" value="P:anatomical structure morphogenesis"/>
    <property type="evidence" value="ECO:0007669"/>
    <property type="project" value="UniProtKB-ARBA"/>
</dbReference>
<dbReference type="PANTHER" id="PTHR14340">
    <property type="entry name" value="MICROFIBRIL-ASSOCIATED GLYCOPROTEIN 3"/>
    <property type="match status" value="1"/>
</dbReference>
<dbReference type="InterPro" id="IPR013783">
    <property type="entry name" value="Ig-like_fold"/>
</dbReference>
<dbReference type="SMART" id="SM00060">
    <property type="entry name" value="FN3"/>
    <property type="match status" value="1"/>
</dbReference>